<dbReference type="Gene3D" id="3.60.15.10">
    <property type="entry name" value="Ribonuclease Z/Hydroxyacylglutathione hydrolase-like"/>
    <property type="match status" value="1"/>
</dbReference>
<dbReference type="InterPro" id="IPR051013">
    <property type="entry name" value="MBL_superfamily_lactonases"/>
</dbReference>
<dbReference type="AlphaFoldDB" id="A0A7W4VQG0"/>
<keyword evidence="3 6" id="KW-0378">Hydrolase</keyword>
<dbReference type="SUPFAM" id="SSF56281">
    <property type="entry name" value="Metallo-hydrolase/oxidoreductase"/>
    <property type="match status" value="1"/>
</dbReference>
<dbReference type="GO" id="GO:0046872">
    <property type="term" value="F:metal ion binding"/>
    <property type="evidence" value="ECO:0007669"/>
    <property type="project" value="UniProtKB-KW"/>
</dbReference>
<dbReference type="Pfam" id="PF00753">
    <property type="entry name" value="Lactamase_B"/>
    <property type="match status" value="1"/>
</dbReference>
<dbReference type="RefSeq" id="WP_183454205.1">
    <property type="nucleotide sequence ID" value="NZ_JACHWB010000009.1"/>
</dbReference>
<evidence type="ECO:0000313" key="7">
    <source>
        <dbReference type="Proteomes" id="UP000532010"/>
    </source>
</evidence>
<keyword evidence="7" id="KW-1185">Reference proteome</keyword>
<reference evidence="6 7" key="1">
    <citation type="submission" date="2020-08" db="EMBL/GenBank/DDBJ databases">
        <title>The Agave Microbiome: Exploring the role of microbial communities in plant adaptations to desert environments.</title>
        <authorList>
            <person name="Partida-Martinez L.P."/>
        </authorList>
    </citation>
    <scope>NUCLEOTIDE SEQUENCE [LARGE SCALE GENOMIC DNA]</scope>
    <source>
        <strain evidence="6 7">AT3.9</strain>
    </source>
</reference>
<evidence type="ECO:0000256" key="3">
    <source>
        <dbReference type="ARBA" id="ARBA00022801"/>
    </source>
</evidence>
<dbReference type="GO" id="GO:0016787">
    <property type="term" value="F:hydrolase activity"/>
    <property type="evidence" value="ECO:0007669"/>
    <property type="project" value="UniProtKB-KW"/>
</dbReference>
<gene>
    <name evidence="6" type="ORF">FHR70_004483</name>
</gene>
<dbReference type="InterPro" id="IPR001279">
    <property type="entry name" value="Metallo-B-lactamas"/>
</dbReference>
<comment type="caution">
    <text evidence="6">The sequence shown here is derived from an EMBL/GenBank/DDBJ whole genome shotgun (WGS) entry which is preliminary data.</text>
</comment>
<organism evidence="6 7">
    <name type="scientific">Microvirga lupini</name>
    <dbReference type="NCBI Taxonomy" id="420324"/>
    <lineage>
        <taxon>Bacteria</taxon>
        <taxon>Pseudomonadati</taxon>
        <taxon>Pseudomonadota</taxon>
        <taxon>Alphaproteobacteria</taxon>
        <taxon>Hyphomicrobiales</taxon>
        <taxon>Methylobacteriaceae</taxon>
        <taxon>Microvirga</taxon>
    </lineage>
</organism>
<sequence length="290" mass="31843">MEIGNAKLHRIVDLDPFALPIDFLLPEAKLAEIQTEAATLAPHHVDFDAGTVLLGVQSFVLQVNGLNILIDACIGEDKERPRRLDWHRRTGSGYLEALATAGLRPEDIHVVLCTHLHADHVGWNTRLDNGRWVATFPRARYLTGSSELAHWQEEERIAPGAHNHGAYTDSVLPVIEAGQMDTVDDGFELAAGLSIVPLPGHSPGQVGLDLTYGADEHILFCGDAIHSPVQVFKPLWSSRFCSDPVEAAETRTRLLERSADEGTIIVPSHIRHASGLRVQRCSCGFRPVFV</sequence>
<comment type="similarity">
    <text evidence="1">Belongs to the metallo-beta-lactamase superfamily.</text>
</comment>
<proteinExistence type="inferred from homology"/>
<dbReference type="SMART" id="SM00849">
    <property type="entry name" value="Lactamase_B"/>
    <property type="match status" value="1"/>
</dbReference>
<keyword evidence="2" id="KW-0479">Metal-binding</keyword>
<dbReference type="PANTHER" id="PTHR42978">
    <property type="entry name" value="QUORUM-QUENCHING LACTONASE YTNP-RELATED-RELATED"/>
    <property type="match status" value="1"/>
</dbReference>
<accession>A0A7W4VQG0</accession>
<dbReference type="InterPro" id="IPR036866">
    <property type="entry name" value="RibonucZ/Hydroxyglut_hydro"/>
</dbReference>
<evidence type="ECO:0000256" key="4">
    <source>
        <dbReference type="ARBA" id="ARBA00022833"/>
    </source>
</evidence>
<protein>
    <submittedName>
        <fullName evidence="6">Glyoxylase-like metal-dependent hydrolase (Beta-lactamase superfamily II)</fullName>
    </submittedName>
</protein>
<keyword evidence="4" id="KW-0862">Zinc</keyword>
<evidence type="ECO:0000256" key="1">
    <source>
        <dbReference type="ARBA" id="ARBA00007749"/>
    </source>
</evidence>
<dbReference type="CDD" id="cd16277">
    <property type="entry name" value="metallo-hydrolase-like_MBL-fold"/>
    <property type="match status" value="1"/>
</dbReference>
<dbReference type="Proteomes" id="UP000532010">
    <property type="component" value="Unassembled WGS sequence"/>
</dbReference>
<name>A0A7W4VQG0_9HYPH</name>
<dbReference type="PANTHER" id="PTHR42978:SF6">
    <property type="entry name" value="QUORUM-QUENCHING LACTONASE YTNP-RELATED"/>
    <property type="match status" value="1"/>
</dbReference>
<evidence type="ECO:0000313" key="6">
    <source>
        <dbReference type="EMBL" id="MBB3021387.1"/>
    </source>
</evidence>
<evidence type="ECO:0000259" key="5">
    <source>
        <dbReference type="SMART" id="SM00849"/>
    </source>
</evidence>
<feature type="domain" description="Metallo-beta-lactamase" evidence="5">
    <location>
        <begin position="55"/>
        <end position="269"/>
    </location>
</feature>
<dbReference type="EMBL" id="JACHWB010000009">
    <property type="protein sequence ID" value="MBB3021387.1"/>
    <property type="molecule type" value="Genomic_DNA"/>
</dbReference>
<evidence type="ECO:0000256" key="2">
    <source>
        <dbReference type="ARBA" id="ARBA00022723"/>
    </source>
</evidence>